<accession>A0A9N7V2X9</accession>
<gene>
    <name evidence="2" type="ORF">PLEPLA_LOCUS29578</name>
</gene>
<dbReference type="Proteomes" id="UP001153269">
    <property type="component" value="Unassembled WGS sequence"/>
</dbReference>
<evidence type="ECO:0000256" key="1">
    <source>
        <dbReference type="SAM" id="MobiDB-lite"/>
    </source>
</evidence>
<dbReference type="EMBL" id="CADEAL010002724">
    <property type="protein sequence ID" value="CAB1441851.1"/>
    <property type="molecule type" value="Genomic_DNA"/>
</dbReference>
<sequence>MQDRVAGASLHSVSREHKQIVGSGHGSVPLTGCFCGGLQDETKASVAGKLLAHSRALSSIVEQLKMRVDVKETTGVLINMHAQVGAPSNTTPLPTSHATHPLVLLSFQPISELPGFTFDSHPSRPSNAIAAGPQCRR</sequence>
<feature type="region of interest" description="Disordered" evidence="1">
    <location>
        <begin position="1"/>
        <end position="21"/>
    </location>
</feature>
<evidence type="ECO:0000313" key="3">
    <source>
        <dbReference type="Proteomes" id="UP001153269"/>
    </source>
</evidence>
<dbReference type="AlphaFoldDB" id="A0A9N7V2X9"/>
<reference evidence="2" key="1">
    <citation type="submission" date="2020-03" db="EMBL/GenBank/DDBJ databases">
        <authorList>
            <person name="Weist P."/>
        </authorList>
    </citation>
    <scope>NUCLEOTIDE SEQUENCE</scope>
</reference>
<feature type="region of interest" description="Disordered" evidence="1">
    <location>
        <begin position="117"/>
        <end position="137"/>
    </location>
</feature>
<organism evidence="2 3">
    <name type="scientific">Pleuronectes platessa</name>
    <name type="common">European plaice</name>
    <dbReference type="NCBI Taxonomy" id="8262"/>
    <lineage>
        <taxon>Eukaryota</taxon>
        <taxon>Metazoa</taxon>
        <taxon>Chordata</taxon>
        <taxon>Craniata</taxon>
        <taxon>Vertebrata</taxon>
        <taxon>Euteleostomi</taxon>
        <taxon>Actinopterygii</taxon>
        <taxon>Neopterygii</taxon>
        <taxon>Teleostei</taxon>
        <taxon>Neoteleostei</taxon>
        <taxon>Acanthomorphata</taxon>
        <taxon>Carangaria</taxon>
        <taxon>Pleuronectiformes</taxon>
        <taxon>Pleuronectoidei</taxon>
        <taxon>Pleuronectidae</taxon>
        <taxon>Pleuronectes</taxon>
    </lineage>
</organism>
<name>A0A9N7V2X9_PLEPL</name>
<comment type="caution">
    <text evidence="2">The sequence shown here is derived from an EMBL/GenBank/DDBJ whole genome shotgun (WGS) entry which is preliminary data.</text>
</comment>
<evidence type="ECO:0000313" key="2">
    <source>
        <dbReference type="EMBL" id="CAB1441851.1"/>
    </source>
</evidence>
<keyword evidence="3" id="KW-1185">Reference proteome</keyword>
<proteinExistence type="predicted"/>
<protein>
    <submittedName>
        <fullName evidence="2">Uncharacterized protein</fullName>
    </submittedName>
</protein>